<feature type="domain" description="DUF985" evidence="1">
    <location>
        <begin position="13"/>
        <end position="146"/>
    </location>
</feature>
<name>A0A8G2F5Q5_9BACT</name>
<proteinExistence type="predicted"/>
<dbReference type="RefSeq" id="WP_234999368.1">
    <property type="nucleotide sequence ID" value="NZ_FNVS01000015.1"/>
</dbReference>
<dbReference type="InterPro" id="IPR011051">
    <property type="entry name" value="RmlC_Cupin_sf"/>
</dbReference>
<accession>A0A8G2F5Q5</accession>
<dbReference type="EMBL" id="FNVS01000015">
    <property type="protein sequence ID" value="SEG11104.1"/>
    <property type="molecule type" value="Genomic_DNA"/>
</dbReference>
<dbReference type="PANTHER" id="PTHR33387:SF3">
    <property type="entry name" value="DUF985 DOMAIN-CONTAINING PROTEIN"/>
    <property type="match status" value="1"/>
</dbReference>
<keyword evidence="3" id="KW-1185">Reference proteome</keyword>
<reference evidence="2 3" key="1">
    <citation type="submission" date="2016-10" db="EMBL/GenBank/DDBJ databases">
        <authorList>
            <person name="Varghese N."/>
            <person name="Submissions S."/>
        </authorList>
    </citation>
    <scope>NUCLEOTIDE SEQUENCE [LARGE SCALE GENOMIC DNA]</scope>
    <source>
        <strain evidence="2 3">DSM 29073</strain>
    </source>
</reference>
<evidence type="ECO:0000313" key="3">
    <source>
        <dbReference type="Proteomes" id="UP000236725"/>
    </source>
</evidence>
<dbReference type="PANTHER" id="PTHR33387">
    <property type="entry name" value="RMLC-LIKE JELLY ROLL FOLD PROTEIN"/>
    <property type="match status" value="1"/>
</dbReference>
<dbReference type="Pfam" id="PF06172">
    <property type="entry name" value="Cupin_5"/>
    <property type="match status" value="1"/>
</dbReference>
<dbReference type="InterPro" id="IPR014710">
    <property type="entry name" value="RmlC-like_jellyroll"/>
</dbReference>
<gene>
    <name evidence="2" type="ORF">SAMN05444001_11534</name>
</gene>
<sequence>MNMGMMENETLAEYWIGRLGMTPHPEGGYCREVYRPECWKPLEGYPSDKRVLTTIYYLLEGQDFSAFHRIKSPESWFFHKGEPLFIYSFEQGCLVVRELSDREDGELQITIEPGVWFAARLKEPYGFSLVSCAVAPGFEYADFELAKKKELQAAYPQDIEIIEQLCRQ</sequence>
<protein>
    <recommendedName>
        <fullName evidence="1">DUF985 domain-containing protein</fullName>
    </recommendedName>
</protein>
<dbReference type="SUPFAM" id="SSF51182">
    <property type="entry name" value="RmlC-like cupins"/>
    <property type="match status" value="1"/>
</dbReference>
<comment type="caution">
    <text evidence="2">The sequence shown here is derived from an EMBL/GenBank/DDBJ whole genome shotgun (WGS) entry which is preliminary data.</text>
</comment>
<dbReference type="AlphaFoldDB" id="A0A8G2F5Q5"/>
<dbReference type="Gene3D" id="2.60.120.10">
    <property type="entry name" value="Jelly Rolls"/>
    <property type="match status" value="1"/>
</dbReference>
<evidence type="ECO:0000259" key="1">
    <source>
        <dbReference type="Pfam" id="PF06172"/>
    </source>
</evidence>
<organism evidence="2 3">
    <name type="scientific">Parabacteroides chinchillae</name>
    <dbReference type="NCBI Taxonomy" id="871327"/>
    <lineage>
        <taxon>Bacteria</taxon>
        <taxon>Pseudomonadati</taxon>
        <taxon>Bacteroidota</taxon>
        <taxon>Bacteroidia</taxon>
        <taxon>Bacteroidales</taxon>
        <taxon>Tannerellaceae</taxon>
        <taxon>Parabacteroides</taxon>
    </lineage>
</organism>
<dbReference type="CDD" id="cd06121">
    <property type="entry name" value="cupin_YML079wp"/>
    <property type="match status" value="1"/>
</dbReference>
<evidence type="ECO:0000313" key="2">
    <source>
        <dbReference type="EMBL" id="SEG11104.1"/>
    </source>
</evidence>
<dbReference type="InterPro" id="IPR039935">
    <property type="entry name" value="YML079W-like"/>
</dbReference>
<dbReference type="Proteomes" id="UP000236725">
    <property type="component" value="Unassembled WGS sequence"/>
</dbReference>
<dbReference type="InterPro" id="IPR009327">
    <property type="entry name" value="Cupin_DUF985"/>
</dbReference>